<keyword evidence="5 7" id="KW-1133">Transmembrane helix</keyword>
<feature type="transmembrane region" description="Helical" evidence="7">
    <location>
        <begin position="62"/>
        <end position="85"/>
    </location>
</feature>
<organism evidence="9">
    <name type="scientific">Phaeomonas parva</name>
    <dbReference type="NCBI Taxonomy" id="124430"/>
    <lineage>
        <taxon>Eukaryota</taxon>
        <taxon>Sar</taxon>
        <taxon>Stramenopiles</taxon>
        <taxon>Ochrophyta</taxon>
        <taxon>Pinguiophyceae</taxon>
        <taxon>Pinguiochrysidales</taxon>
        <taxon>Pinguiochrysidaceae</taxon>
        <taxon>Phaeomonas</taxon>
    </lineage>
</organism>
<evidence type="ECO:0000256" key="3">
    <source>
        <dbReference type="ARBA" id="ARBA00022692"/>
    </source>
</evidence>
<comment type="subcellular location">
    <subcellularLocation>
        <location evidence="1">Endoplasmic reticulum membrane</location>
        <topology evidence="1">Multi-pass membrane protein</topology>
    </subcellularLocation>
</comment>
<feature type="domain" description="EXPERA" evidence="8">
    <location>
        <begin position="6"/>
        <end position="151"/>
    </location>
</feature>
<evidence type="ECO:0000256" key="4">
    <source>
        <dbReference type="ARBA" id="ARBA00022824"/>
    </source>
</evidence>
<evidence type="ECO:0000313" key="10">
    <source>
        <dbReference type="EMBL" id="CAD9267247.1"/>
    </source>
</evidence>
<dbReference type="EMBL" id="HBGJ01040770">
    <property type="protein sequence ID" value="CAD9267247.1"/>
    <property type="molecule type" value="Transcribed_RNA"/>
</dbReference>
<evidence type="ECO:0000256" key="7">
    <source>
        <dbReference type="PIRNR" id="PIRNR031032"/>
    </source>
</evidence>
<gene>
    <name evidence="9" type="ORF">PPAR1163_LOCUS25671</name>
    <name evidence="10" type="ORF">PPAR1163_LOCUS25673</name>
</gene>
<dbReference type="InterPro" id="IPR033118">
    <property type="entry name" value="EXPERA"/>
</dbReference>
<evidence type="ECO:0000256" key="1">
    <source>
        <dbReference type="ARBA" id="ARBA00004477"/>
    </source>
</evidence>
<feature type="transmembrane region" description="Helical" evidence="7">
    <location>
        <begin position="137"/>
        <end position="159"/>
    </location>
</feature>
<dbReference type="PANTHER" id="PTHR31204:SF1">
    <property type="entry name" value="SIGMA INTRACELLULAR RECEPTOR 2"/>
    <property type="match status" value="1"/>
</dbReference>
<keyword evidence="4" id="KW-0256">Endoplasmic reticulum</keyword>
<feature type="transmembrane region" description="Helical" evidence="7">
    <location>
        <begin position="97"/>
        <end position="117"/>
    </location>
</feature>
<keyword evidence="6 7" id="KW-0472">Membrane</keyword>
<evidence type="ECO:0000256" key="6">
    <source>
        <dbReference type="ARBA" id="ARBA00023136"/>
    </source>
</evidence>
<name>A0A6U4K9D7_9STRA</name>
<proteinExistence type="inferred from homology"/>
<dbReference type="PROSITE" id="PS51751">
    <property type="entry name" value="EXPERA"/>
    <property type="match status" value="1"/>
</dbReference>
<evidence type="ECO:0000313" key="9">
    <source>
        <dbReference type="EMBL" id="CAD9267245.1"/>
    </source>
</evidence>
<accession>A0A6U4K9D7</accession>
<evidence type="ECO:0000256" key="5">
    <source>
        <dbReference type="ARBA" id="ARBA00022989"/>
    </source>
</evidence>
<dbReference type="InterPro" id="IPR016964">
    <property type="entry name" value="Sigma2_recept"/>
</dbReference>
<dbReference type="AlphaFoldDB" id="A0A6U4K9D7"/>
<protein>
    <recommendedName>
        <fullName evidence="8">EXPERA domain-containing protein</fullName>
    </recommendedName>
</protein>
<evidence type="ECO:0000256" key="2">
    <source>
        <dbReference type="ARBA" id="ARBA00009096"/>
    </source>
</evidence>
<reference evidence="9" key="1">
    <citation type="submission" date="2021-01" db="EMBL/GenBank/DDBJ databases">
        <authorList>
            <person name="Corre E."/>
            <person name="Pelletier E."/>
            <person name="Niang G."/>
            <person name="Scheremetjew M."/>
            <person name="Finn R."/>
            <person name="Kale V."/>
            <person name="Holt S."/>
            <person name="Cochrane G."/>
            <person name="Meng A."/>
            <person name="Brown T."/>
            <person name="Cohen L."/>
        </authorList>
    </citation>
    <scope>NUCLEOTIDE SEQUENCE</scope>
    <source>
        <strain evidence="9">CCMP2877</strain>
    </source>
</reference>
<evidence type="ECO:0000259" key="8">
    <source>
        <dbReference type="PROSITE" id="PS51751"/>
    </source>
</evidence>
<dbReference type="Pfam" id="PF05241">
    <property type="entry name" value="EBP"/>
    <property type="match status" value="1"/>
</dbReference>
<comment type="similarity">
    <text evidence="2">Belongs to the TMEM97/sigma-2 receptor family.</text>
</comment>
<sequence>MLPEPLRCVFLVYFATHVPVTLCIDAQPLLASLGVAYPEALQALLRWHCAANDDFLMRSAPAWFLSLLAVEIVAQLPFFFVALYGLAQRRAWVRAPLIAYGAHVATTLVPILGAFLAAPVGDGDGSFRSEAKRWVLIAIYAPYFLVPMLIAAAMGLDAAPFGPPPKAKKQA</sequence>
<dbReference type="InterPro" id="IPR051987">
    <property type="entry name" value="Sigma-2_receptor-like"/>
</dbReference>
<dbReference type="PIRSF" id="PIRSF031032">
    <property type="entry name" value="TMP_97_prd"/>
    <property type="match status" value="1"/>
</dbReference>
<dbReference type="PANTHER" id="PTHR31204">
    <property type="entry name" value="SIGMA INTRACELLULAR RECEPTOR 2"/>
    <property type="match status" value="1"/>
</dbReference>
<dbReference type="GO" id="GO:0005789">
    <property type="term" value="C:endoplasmic reticulum membrane"/>
    <property type="evidence" value="ECO:0007669"/>
    <property type="project" value="UniProtKB-SubCell"/>
</dbReference>
<dbReference type="EMBL" id="HBGJ01040768">
    <property type="protein sequence ID" value="CAD9267245.1"/>
    <property type="molecule type" value="Transcribed_RNA"/>
</dbReference>
<keyword evidence="3 7" id="KW-0812">Transmembrane</keyword>